<evidence type="ECO:0000313" key="5">
    <source>
        <dbReference type="EMBL" id="AGH13572.1"/>
    </source>
</evidence>
<reference evidence="5" key="1">
    <citation type="journal article" date="2013" name="Environ. Microbiol. Rep.">
        <title>Polyketide genes in the marine sponge Plakortis simplex: a new group of mono-modular type I polyketide synthases from sponge symbionts.</title>
        <authorList>
            <person name="Della Sala G."/>
            <person name="Hochmuth T."/>
            <person name="Costantino V."/>
            <person name="Teta R."/>
            <person name="Gerwick W."/>
            <person name="Gerwick L."/>
            <person name="Piel J."/>
            <person name="Mangoni A."/>
        </authorList>
    </citation>
    <scope>NUCLEOTIDE SEQUENCE</scope>
</reference>
<dbReference type="Gene3D" id="3.30.750.24">
    <property type="entry name" value="STAS domain"/>
    <property type="match status" value="1"/>
</dbReference>
<proteinExistence type="inferred from homology"/>
<feature type="domain" description="STAS" evidence="4">
    <location>
        <begin position="3"/>
        <end position="112"/>
    </location>
</feature>
<dbReference type="InterPro" id="IPR003658">
    <property type="entry name" value="Anti-sigma_ant"/>
</dbReference>
<dbReference type="EMBL" id="JX946307">
    <property type="protein sequence ID" value="AGH13572.1"/>
    <property type="molecule type" value="Genomic_DNA"/>
</dbReference>
<organism evidence="5">
    <name type="scientific">bacterium symbiont of Plakortis simplex pPS11G3</name>
    <dbReference type="NCBI Taxonomy" id="1256902"/>
    <lineage>
        <taxon>Bacteria</taxon>
    </lineage>
</organism>
<dbReference type="PANTHER" id="PTHR33495">
    <property type="entry name" value="ANTI-SIGMA FACTOR ANTAGONIST TM_1081-RELATED-RELATED"/>
    <property type="match status" value="1"/>
</dbReference>
<dbReference type="GO" id="GO:0043856">
    <property type="term" value="F:anti-sigma factor antagonist activity"/>
    <property type="evidence" value="ECO:0007669"/>
    <property type="project" value="InterPro"/>
</dbReference>
<evidence type="ECO:0000256" key="3">
    <source>
        <dbReference type="SAM" id="MobiDB-lite"/>
    </source>
</evidence>
<evidence type="ECO:0000256" key="2">
    <source>
        <dbReference type="RuleBase" id="RU003749"/>
    </source>
</evidence>
<sequence length="218" mass="23205">MALEVSWNRAPRVLIATLTGRIDSANSMDCHKALTAGIGPDDHALVLNMAGVRFLSSAGLRVLLMLAKKFTGPGKAFAVCELTDNINEVMSVSGFAEIIQVRPSQHAAVAAVTGEDGSDADSAGETPDPSADSPDLRNPIDMNVVGENIADLANFTIEKHEFVNGPLAGDVRSEAFKAISDLLWGEIEQALERRKRIIARMFQEAGATLQEVVAKHAG</sequence>
<dbReference type="PANTHER" id="PTHR33495:SF14">
    <property type="entry name" value="ANTI-SIGMA FACTOR ANTAGONIST"/>
    <property type="match status" value="1"/>
</dbReference>
<dbReference type="AlphaFoldDB" id="V5JAJ3"/>
<dbReference type="PROSITE" id="PS50801">
    <property type="entry name" value="STAS"/>
    <property type="match status" value="1"/>
</dbReference>
<dbReference type="InterPro" id="IPR002645">
    <property type="entry name" value="STAS_dom"/>
</dbReference>
<evidence type="ECO:0000256" key="1">
    <source>
        <dbReference type="ARBA" id="ARBA00009013"/>
    </source>
</evidence>
<dbReference type="InterPro" id="IPR036513">
    <property type="entry name" value="STAS_dom_sf"/>
</dbReference>
<name>V5JAJ3_UNCXX</name>
<dbReference type="NCBIfam" id="TIGR00377">
    <property type="entry name" value="ant_ant_sig"/>
    <property type="match status" value="1"/>
</dbReference>
<protein>
    <recommendedName>
        <fullName evidence="2">Anti-sigma factor antagonist</fullName>
    </recommendedName>
</protein>
<feature type="region of interest" description="Disordered" evidence="3">
    <location>
        <begin position="112"/>
        <end position="137"/>
    </location>
</feature>
<accession>V5JAJ3</accession>
<dbReference type="CDD" id="cd07043">
    <property type="entry name" value="STAS_anti-anti-sigma_factors"/>
    <property type="match status" value="1"/>
</dbReference>
<dbReference type="SUPFAM" id="SSF52091">
    <property type="entry name" value="SpoIIaa-like"/>
    <property type="match status" value="1"/>
</dbReference>
<comment type="similarity">
    <text evidence="1 2">Belongs to the anti-sigma-factor antagonist family.</text>
</comment>
<evidence type="ECO:0000259" key="4">
    <source>
        <dbReference type="PROSITE" id="PS50801"/>
    </source>
</evidence>
<dbReference type="Pfam" id="PF01740">
    <property type="entry name" value="STAS"/>
    <property type="match status" value="1"/>
</dbReference>